<gene>
    <name evidence="2" type="ORF">FVE85_8987</name>
</gene>
<feature type="signal peptide" evidence="1">
    <location>
        <begin position="1"/>
        <end position="30"/>
    </location>
</feature>
<name>A0A5J4YNE2_PORPP</name>
<keyword evidence="3" id="KW-1185">Reference proteome</keyword>
<sequence length="288" mass="32097">MTMTTRRARRCVPWLSALLVALLTVNVVDAQDVEMCVYNGGSCVARSGEPQPKCYSETEFLDNKACMTPPEKNQNSIRVLAYDCPSANDSSRAFYQYEWTAFNDNCRESNSDGRSRYDEENGFAFTRHKTPTGEICVRLSCDGIPNDVPDPVCVDAEWIEARGLEKVHVSDGVGKLLCISALGDLPCGTPDHVLEMASGSLRTYAEVCAERECTSKVGRFNGVLHSDAHMMPSQDGLRVTTVSHRGTWWSGVENRLVVSLQKLRIRHIDGALAYMQRKNSVSYLSRER</sequence>
<keyword evidence="1" id="KW-0732">Signal</keyword>
<dbReference type="EMBL" id="VRMN01000008">
    <property type="protein sequence ID" value="KAA8492715.1"/>
    <property type="molecule type" value="Genomic_DNA"/>
</dbReference>
<comment type="caution">
    <text evidence="2">The sequence shown here is derived from an EMBL/GenBank/DDBJ whole genome shotgun (WGS) entry which is preliminary data.</text>
</comment>
<feature type="chain" id="PRO_5023905509" evidence="1">
    <location>
        <begin position="31"/>
        <end position="288"/>
    </location>
</feature>
<accession>A0A5J4YNE2</accession>
<organism evidence="2 3">
    <name type="scientific">Porphyridium purpureum</name>
    <name type="common">Red alga</name>
    <name type="synonym">Porphyridium cruentum</name>
    <dbReference type="NCBI Taxonomy" id="35688"/>
    <lineage>
        <taxon>Eukaryota</taxon>
        <taxon>Rhodophyta</taxon>
        <taxon>Bangiophyceae</taxon>
        <taxon>Porphyridiales</taxon>
        <taxon>Porphyridiaceae</taxon>
        <taxon>Porphyridium</taxon>
    </lineage>
</organism>
<protein>
    <submittedName>
        <fullName evidence="2">Uncharacterized protein</fullName>
    </submittedName>
</protein>
<dbReference type="AlphaFoldDB" id="A0A5J4YNE2"/>
<reference evidence="3" key="1">
    <citation type="journal article" date="2019" name="Nat. Commun.">
        <title>Expansion of phycobilisome linker gene families in mesophilic red algae.</title>
        <authorList>
            <person name="Lee J."/>
            <person name="Kim D."/>
            <person name="Bhattacharya D."/>
            <person name="Yoon H.S."/>
        </authorList>
    </citation>
    <scope>NUCLEOTIDE SEQUENCE [LARGE SCALE GENOMIC DNA]</scope>
    <source>
        <strain evidence="3">CCMP 1328</strain>
    </source>
</reference>
<evidence type="ECO:0000256" key="1">
    <source>
        <dbReference type="SAM" id="SignalP"/>
    </source>
</evidence>
<evidence type="ECO:0000313" key="3">
    <source>
        <dbReference type="Proteomes" id="UP000324585"/>
    </source>
</evidence>
<dbReference type="Proteomes" id="UP000324585">
    <property type="component" value="Unassembled WGS sequence"/>
</dbReference>
<evidence type="ECO:0000313" key="2">
    <source>
        <dbReference type="EMBL" id="KAA8492715.1"/>
    </source>
</evidence>
<proteinExistence type="predicted"/>